<comment type="caution">
    <text evidence="1">The sequence shown here is derived from an EMBL/GenBank/DDBJ whole genome shotgun (WGS) entry which is preliminary data.</text>
</comment>
<reference evidence="1 2" key="1">
    <citation type="journal article" date="2016" name="Nat. Commun.">
        <title>Thousands of microbial genomes shed light on interconnected biogeochemical processes in an aquifer system.</title>
        <authorList>
            <person name="Anantharaman K."/>
            <person name="Brown C.T."/>
            <person name="Hug L.A."/>
            <person name="Sharon I."/>
            <person name="Castelle C.J."/>
            <person name="Probst A.J."/>
            <person name="Thomas B.C."/>
            <person name="Singh A."/>
            <person name="Wilkins M.J."/>
            <person name="Karaoz U."/>
            <person name="Brodie E.L."/>
            <person name="Williams K.H."/>
            <person name="Hubbard S.S."/>
            <person name="Banfield J.F."/>
        </authorList>
    </citation>
    <scope>NUCLEOTIDE SEQUENCE [LARGE SCALE GENOMIC DNA]</scope>
</reference>
<accession>A0A1F7RCR3</accession>
<proteinExistence type="predicted"/>
<dbReference type="Proteomes" id="UP000178526">
    <property type="component" value="Unassembled WGS sequence"/>
</dbReference>
<protein>
    <submittedName>
        <fullName evidence="1">Uncharacterized protein</fullName>
    </submittedName>
</protein>
<gene>
    <name evidence="1" type="ORF">A2042_07925</name>
</gene>
<organism evidence="1 2">
    <name type="scientific">Candidatus Schekmanbacteria bacterium GWA2_38_11</name>
    <dbReference type="NCBI Taxonomy" id="1817876"/>
    <lineage>
        <taxon>Bacteria</taxon>
        <taxon>Candidatus Schekmaniibacteriota</taxon>
    </lineage>
</organism>
<dbReference type="EMBL" id="MGDB01000127">
    <property type="protein sequence ID" value="OGL39120.1"/>
    <property type="molecule type" value="Genomic_DNA"/>
</dbReference>
<evidence type="ECO:0000313" key="2">
    <source>
        <dbReference type="Proteomes" id="UP000178526"/>
    </source>
</evidence>
<sequence length="78" mass="9002">MVLWQKTYSIFRNCNFGKTLNSKNPPHPPFSKGELFASFLSKKGIIPPILLYQRLVYSFPSFRKWGTGGFENPYLNAD</sequence>
<name>A0A1F7RCR3_9BACT</name>
<dbReference type="AlphaFoldDB" id="A0A1F7RCR3"/>
<evidence type="ECO:0000313" key="1">
    <source>
        <dbReference type="EMBL" id="OGL39120.1"/>
    </source>
</evidence>